<feature type="transmembrane region" description="Helical" evidence="6">
    <location>
        <begin position="378"/>
        <end position="402"/>
    </location>
</feature>
<keyword evidence="4 6" id="KW-0472">Membrane</keyword>
<comment type="caution">
    <text evidence="8">The sequence shown here is derived from an EMBL/GenBank/DDBJ whole genome shotgun (WGS) entry which is preliminary data.</text>
</comment>
<dbReference type="Proteomes" id="UP000233524">
    <property type="component" value="Unassembled WGS sequence"/>
</dbReference>
<organism evidence="8 9">
    <name type="scientific">Lomentospora prolificans</name>
    <dbReference type="NCBI Taxonomy" id="41688"/>
    <lineage>
        <taxon>Eukaryota</taxon>
        <taxon>Fungi</taxon>
        <taxon>Dikarya</taxon>
        <taxon>Ascomycota</taxon>
        <taxon>Pezizomycotina</taxon>
        <taxon>Sordariomycetes</taxon>
        <taxon>Hypocreomycetidae</taxon>
        <taxon>Microascales</taxon>
        <taxon>Microascaceae</taxon>
        <taxon>Lomentospora</taxon>
    </lineage>
</organism>
<feature type="transmembrane region" description="Helical" evidence="6">
    <location>
        <begin position="442"/>
        <end position="466"/>
    </location>
</feature>
<dbReference type="GO" id="GO:0005886">
    <property type="term" value="C:plasma membrane"/>
    <property type="evidence" value="ECO:0007669"/>
    <property type="project" value="TreeGrafter"/>
</dbReference>
<protein>
    <recommendedName>
        <fullName evidence="7">Major facilitator superfamily (MFS) profile domain-containing protein</fullName>
    </recommendedName>
</protein>
<feature type="transmembrane region" description="Helical" evidence="6">
    <location>
        <begin position="238"/>
        <end position="260"/>
    </location>
</feature>
<feature type="compositionally biased region" description="Polar residues" evidence="5">
    <location>
        <begin position="1"/>
        <end position="11"/>
    </location>
</feature>
<feature type="region of interest" description="Disordered" evidence="5">
    <location>
        <begin position="1"/>
        <end position="32"/>
    </location>
</feature>
<feature type="transmembrane region" description="Helical" evidence="6">
    <location>
        <begin position="78"/>
        <end position="96"/>
    </location>
</feature>
<dbReference type="PROSITE" id="PS50850">
    <property type="entry name" value="MFS"/>
    <property type="match status" value="1"/>
</dbReference>
<feature type="transmembrane region" description="Helical" evidence="6">
    <location>
        <begin position="168"/>
        <end position="191"/>
    </location>
</feature>
<dbReference type="OrthoDB" id="10021397at2759"/>
<dbReference type="AlphaFoldDB" id="A0A2N3N1C6"/>
<dbReference type="InterPro" id="IPR011701">
    <property type="entry name" value="MFS"/>
</dbReference>
<evidence type="ECO:0000256" key="1">
    <source>
        <dbReference type="ARBA" id="ARBA00004141"/>
    </source>
</evidence>
<feature type="transmembrane region" description="Helical" evidence="6">
    <location>
        <begin position="408"/>
        <end position="430"/>
    </location>
</feature>
<feature type="transmembrane region" description="Helical" evidence="6">
    <location>
        <begin position="197"/>
        <end position="217"/>
    </location>
</feature>
<dbReference type="GO" id="GO:0022857">
    <property type="term" value="F:transmembrane transporter activity"/>
    <property type="evidence" value="ECO:0007669"/>
    <property type="project" value="InterPro"/>
</dbReference>
<dbReference type="EMBL" id="NLAX01001034">
    <property type="protein sequence ID" value="PKS06229.1"/>
    <property type="molecule type" value="Genomic_DNA"/>
</dbReference>
<sequence>MVPNGETTAQLTREAETMGSTDADVKSTSKPKPPNVKAVRLATLVGSGLGVVAVALTGSLIGTLMPTLVNEFEQMRQAAWYGSAYLLVMGATQPAFGKLTALLASKLVFHISVVFFAAGSVICALAKDSPMFIGGRAVSGLGGGGIVSGALELTTLVDPQNRALSCRILLVLESFGAMVGPAIGGAITSNIGWRWCFWTNLPIAVIVLGLTLFPLRLPRQTSTRRKDKSRVLTLRDKFYQCDVFGGALLAGSLACLLLALEWGGDRFKWDDIRTIILLVAFGISFIFFVIHQACKVEAAVLPIRLCKAPHFSANLFMGFCLGGAQYAALYYNQLPTWFQTVKALSPADSGIRMLAMTAAATLASLLAVGGLKTFRYYLLPLAITAIALASVGAGVLYALGFGMSDSRWIGYLVMYGLGSGMGVQLAILGAQAAVGPSDFSHAISSILSFSAIAGSIFVFSGQQLFINQLLRFSEEPVELKRKTLKISFAAILEKASAEVNVLVANTINDGVRQMFLVGLILCSITIFALPFMPWKPLKPKPQKNQGIGKEATAVTV</sequence>
<evidence type="ECO:0000256" key="5">
    <source>
        <dbReference type="SAM" id="MobiDB-lite"/>
    </source>
</evidence>
<evidence type="ECO:0000313" key="9">
    <source>
        <dbReference type="Proteomes" id="UP000233524"/>
    </source>
</evidence>
<evidence type="ECO:0000256" key="4">
    <source>
        <dbReference type="ARBA" id="ARBA00023136"/>
    </source>
</evidence>
<keyword evidence="9" id="KW-1185">Reference proteome</keyword>
<evidence type="ECO:0000313" key="8">
    <source>
        <dbReference type="EMBL" id="PKS06229.1"/>
    </source>
</evidence>
<name>A0A2N3N1C6_9PEZI</name>
<dbReference type="VEuPathDB" id="FungiDB:jhhlp_006975"/>
<feature type="transmembrane region" description="Helical" evidence="6">
    <location>
        <begin position="272"/>
        <end position="290"/>
    </location>
</feature>
<dbReference type="SUPFAM" id="SSF103473">
    <property type="entry name" value="MFS general substrate transporter"/>
    <property type="match status" value="1"/>
</dbReference>
<proteinExistence type="predicted"/>
<dbReference type="Pfam" id="PF07690">
    <property type="entry name" value="MFS_1"/>
    <property type="match status" value="1"/>
</dbReference>
<dbReference type="InterPro" id="IPR020846">
    <property type="entry name" value="MFS_dom"/>
</dbReference>
<dbReference type="PANTHER" id="PTHR23501">
    <property type="entry name" value="MAJOR FACILITATOR SUPERFAMILY"/>
    <property type="match status" value="1"/>
</dbReference>
<dbReference type="STRING" id="41688.A0A2N3N1C6"/>
<feature type="transmembrane region" description="Helical" evidence="6">
    <location>
        <begin position="514"/>
        <end position="534"/>
    </location>
</feature>
<feature type="transmembrane region" description="Helical" evidence="6">
    <location>
        <begin position="311"/>
        <end position="331"/>
    </location>
</feature>
<dbReference type="Gene3D" id="1.20.1250.20">
    <property type="entry name" value="MFS general substrate transporter like domains"/>
    <property type="match status" value="1"/>
</dbReference>
<feature type="transmembrane region" description="Helical" evidence="6">
    <location>
        <begin position="41"/>
        <end position="66"/>
    </location>
</feature>
<evidence type="ECO:0000256" key="3">
    <source>
        <dbReference type="ARBA" id="ARBA00022989"/>
    </source>
</evidence>
<comment type="subcellular location">
    <subcellularLocation>
        <location evidence="1">Membrane</location>
        <topology evidence="1">Multi-pass membrane protein</topology>
    </subcellularLocation>
</comment>
<dbReference type="InterPro" id="IPR036259">
    <property type="entry name" value="MFS_trans_sf"/>
</dbReference>
<dbReference type="PANTHER" id="PTHR23501:SF198">
    <property type="entry name" value="AZOLE RESISTANCE PROTEIN 1-RELATED"/>
    <property type="match status" value="1"/>
</dbReference>
<dbReference type="InParanoid" id="A0A2N3N1C6"/>
<feature type="domain" description="Major facilitator superfamily (MFS) profile" evidence="7">
    <location>
        <begin position="43"/>
        <end position="479"/>
    </location>
</feature>
<feature type="transmembrane region" description="Helical" evidence="6">
    <location>
        <begin position="351"/>
        <end position="371"/>
    </location>
</feature>
<reference evidence="8 9" key="1">
    <citation type="journal article" date="2017" name="G3 (Bethesda)">
        <title>First Draft Genome Sequence of the Pathogenic Fungus Lomentospora prolificans (Formerly Scedosporium prolificans).</title>
        <authorList>
            <person name="Luo R."/>
            <person name="Zimin A."/>
            <person name="Workman R."/>
            <person name="Fan Y."/>
            <person name="Pertea G."/>
            <person name="Grossman N."/>
            <person name="Wear M.P."/>
            <person name="Jia B."/>
            <person name="Miller H."/>
            <person name="Casadevall A."/>
            <person name="Timp W."/>
            <person name="Zhang S.X."/>
            <person name="Salzberg S.L."/>
        </authorList>
    </citation>
    <scope>NUCLEOTIDE SEQUENCE [LARGE SCALE GENOMIC DNA]</scope>
    <source>
        <strain evidence="8 9">JHH-5317</strain>
    </source>
</reference>
<keyword evidence="2 6" id="KW-0812">Transmembrane</keyword>
<gene>
    <name evidence="8" type="ORF">jhhlp_006975</name>
</gene>
<evidence type="ECO:0000259" key="7">
    <source>
        <dbReference type="PROSITE" id="PS50850"/>
    </source>
</evidence>
<evidence type="ECO:0000256" key="6">
    <source>
        <dbReference type="SAM" id="Phobius"/>
    </source>
</evidence>
<accession>A0A2N3N1C6</accession>
<feature type="transmembrane region" description="Helical" evidence="6">
    <location>
        <begin position="108"/>
        <end position="126"/>
    </location>
</feature>
<keyword evidence="3 6" id="KW-1133">Transmembrane helix</keyword>
<evidence type="ECO:0000256" key="2">
    <source>
        <dbReference type="ARBA" id="ARBA00022692"/>
    </source>
</evidence>